<dbReference type="InterPro" id="IPR005657">
    <property type="entry name" value="Triabi/Procalin"/>
</dbReference>
<dbReference type="InterPro" id="IPR012674">
    <property type="entry name" value="Calycin"/>
</dbReference>
<comment type="subcellular location">
    <subcellularLocation>
        <location evidence="1">Secreted</location>
    </subcellularLocation>
</comment>
<evidence type="ECO:0000256" key="1">
    <source>
        <dbReference type="ARBA" id="ARBA00004613"/>
    </source>
</evidence>
<sequence>MNSKFAFILLIVSSLSFSQGTPLDFVNLYVGGYLPWQVGTCLVPTPVENFTADAFFKDHWYVQSYLGDFEWILPGICPTAEYKVTKVGEILQLDYHYVKVLGKYLTVRANSFTDFIKEGKGHLPVTYGLIGGAQRLEVGTYVLGTDYKNWAVVYYCRQQTILKMEKIEVLTRLRNGTDQTKPILDTLKKNNLNFHDFTQAVNTGCAPDEPHL</sequence>
<protein>
    <submittedName>
        <fullName evidence="6">Putative lazarillo protein</fullName>
    </submittedName>
</protein>
<dbReference type="Gene3D" id="2.40.128.20">
    <property type="match status" value="1"/>
</dbReference>
<comment type="similarity">
    <text evidence="4">Belongs to the calycin superfamily. Triabin family.</text>
</comment>
<feature type="signal peptide" evidence="5">
    <location>
        <begin position="1"/>
        <end position="20"/>
    </location>
</feature>
<evidence type="ECO:0000256" key="3">
    <source>
        <dbReference type="ARBA" id="ARBA00022729"/>
    </source>
</evidence>
<dbReference type="Pfam" id="PF03973">
    <property type="entry name" value="Triabin"/>
    <property type="match status" value="1"/>
</dbReference>
<organism evidence="6">
    <name type="scientific">Rhodnius prolixus</name>
    <name type="common">Triatomid bug</name>
    <dbReference type="NCBI Taxonomy" id="13249"/>
    <lineage>
        <taxon>Eukaryota</taxon>
        <taxon>Metazoa</taxon>
        <taxon>Ecdysozoa</taxon>
        <taxon>Arthropoda</taxon>
        <taxon>Hexapoda</taxon>
        <taxon>Insecta</taxon>
        <taxon>Pterygota</taxon>
        <taxon>Neoptera</taxon>
        <taxon>Paraneoptera</taxon>
        <taxon>Hemiptera</taxon>
        <taxon>Heteroptera</taxon>
        <taxon>Panheteroptera</taxon>
        <taxon>Cimicomorpha</taxon>
        <taxon>Reduviidae</taxon>
        <taxon>Triatominae</taxon>
        <taxon>Rhodnius</taxon>
    </lineage>
</organism>
<dbReference type="GeneID" id="141447507"/>
<evidence type="ECO:0000256" key="4">
    <source>
        <dbReference type="ARBA" id="ARBA00034121"/>
    </source>
</evidence>
<keyword evidence="2" id="KW-0964">Secreted</keyword>
<name>R4G2R4_RHOPR</name>
<keyword evidence="3 5" id="KW-0732">Signal</keyword>
<feature type="chain" id="PRO_5004365789" evidence="5">
    <location>
        <begin position="21"/>
        <end position="212"/>
    </location>
</feature>
<dbReference type="EMBL" id="GAHY01002376">
    <property type="protein sequence ID" value="JAA75134.1"/>
    <property type="molecule type" value="mRNA"/>
</dbReference>
<accession>R4G2R4</accession>
<evidence type="ECO:0000256" key="5">
    <source>
        <dbReference type="SAM" id="SignalP"/>
    </source>
</evidence>
<dbReference type="RefSeq" id="XP_073971238.1">
    <property type="nucleotide sequence ID" value="XM_074115137.1"/>
</dbReference>
<dbReference type="GO" id="GO:0005576">
    <property type="term" value="C:extracellular region"/>
    <property type="evidence" value="ECO:0007669"/>
    <property type="project" value="UniProtKB-SubCell"/>
</dbReference>
<proteinExistence type="evidence at transcript level"/>
<dbReference type="SUPFAM" id="SSF50814">
    <property type="entry name" value="Lipocalins"/>
    <property type="match status" value="1"/>
</dbReference>
<dbReference type="VEuPathDB" id="VectorBase:RPRC015426"/>
<dbReference type="HOGENOM" id="CLU_113042_0_0_1"/>
<dbReference type="AlphaFoldDB" id="R4G2R4"/>
<evidence type="ECO:0000313" key="6">
    <source>
        <dbReference type="EMBL" id="JAA75134.1"/>
    </source>
</evidence>
<dbReference type="GO" id="GO:0030682">
    <property type="term" value="P:symbiont-mediated perturbation of host defenses"/>
    <property type="evidence" value="ECO:0007669"/>
    <property type="project" value="InterPro"/>
</dbReference>
<reference evidence="6" key="1">
    <citation type="submission" date="2013-04" db="EMBL/GenBank/DDBJ databases">
        <title>An insight into the transcriptome of the digestive tract of the blood sucking bug, Rhodnius prolixus.</title>
        <authorList>
            <person name="Ribeiro J.M.C."/>
            <person name="Genta F.A."/>
            <person name="Sorgine M.H.F."/>
            <person name="Paiva-Silva G.O."/>
            <person name="Majerowicz D."/>
            <person name="Medeiros M."/>
            <person name="Koerich L."/>
            <person name="Terra W.R."/>
            <person name="Ferreira C."/>
            <person name="Pimentel A.C."/>
            <person name="Bisch P.M."/>
            <person name="Diniz M.M.P."/>
            <person name="Nascimento R."/>
            <person name="Salmon D."/>
            <person name="Silber A.M."/>
            <person name="Alves M."/>
            <person name="Oliveira M.F."/>
            <person name="Gondim K.C."/>
            <person name="Silva Neto M.A.C."/>
            <person name="Atella G.C."/>
            <person name="Araujo H."/>
            <person name="Dias F.S."/>
            <person name="Polycarpo C.R."/>
            <person name="Fampa P."/>
            <person name="Melo A.C."/>
            <person name="Tanaka A.S."/>
            <person name="Balczun C."/>
            <person name="Oliveira J.H.M."/>
            <person name="Goncalves R."/>
            <person name="Lazoski C."/>
            <person name="Pereira M.A."/>
            <person name="Rivera-Pomar R."/>
            <person name="Diambra L."/>
            <person name="Schaub G.A."/>
            <person name="Garcia E.S."/>
            <person name="Azambuja P."/>
            <person name="Braz G.R.C."/>
            <person name="Oliveira P.L."/>
        </authorList>
    </citation>
    <scope>NUCLEOTIDE SEQUENCE</scope>
</reference>
<evidence type="ECO:0000256" key="2">
    <source>
        <dbReference type="ARBA" id="ARBA00022525"/>
    </source>
</evidence>